<organism evidence="2 3">
    <name type="scientific">Romanomermis culicivorax</name>
    <name type="common">Nematode worm</name>
    <dbReference type="NCBI Taxonomy" id="13658"/>
    <lineage>
        <taxon>Eukaryota</taxon>
        <taxon>Metazoa</taxon>
        <taxon>Ecdysozoa</taxon>
        <taxon>Nematoda</taxon>
        <taxon>Enoplea</taxon>
        <taxon>Dorylaimia</taxon>
        <taxon>Mermithida</taxon>
        <taxon>Mermithoidea</taxon>
        <taxon>Mermithidae</taxon>
        <taxon>Romanomermis</taxon>
    </lineage>
</organism>
<keyword evidence="2" id="KW-1185">Reference proteome</keyword>
<evidence type="ECO:0000313" key="2">
    <source>
        <dbReference type="Proteomes" id="UP000887565"/>
    </source>
</evidence>
<evidence type="ECO:0000313" key="3">
    <source>
        <dbReference type="WBParaSite" id="nRc.2.0.1.t47241-RA"/>
    </source>
</evidence>
<keyword evidence="1" id="KW-0812">Transmembrane</keyword>
<dbReference type="WBParaSite" id="nRc.2.0.1.t47241-RA">
    <property type="protein sequence ID" value="nRc.2.0.1.t47241-RA"/>
    <property type="gene ID" value="nRc.2.0.1.g47241"/>
</dbReference>
<protein>
    <submittedName>
        <fullName evidence="3">Uncharacterized protein</fullName>
    </submittedName>
</protein>
<keyword evidence="1" id="KW-0472">Membrane</keyword>
<keyword evidence="1" id="KW-1133">Transmembrane helix</keyword>
<dbReference type="AlphaFoldDB" id="A0A915LBS8"/>
<proteinExistence type="predicted"/>
<dbReference type="Proteomes" id="UP000887565">
    <property type="component" value="Unplaced"/>
</dbReference>
<reference evidence="3" key="1">
    <citation type="submission" date="2022-11" db="UniProtKB">
        <authorList>
            <consortium name="WormBaseParasite"/>
        </authorList>
    </citation>
    <scope>IDENTIFICATION</scope>
</reference>
<feature type="transmembrane region" description="Helical" evidence="1">
    <location>
        <begin position="21"/>
        <end position="38"/>
    </location>
</feature>
<accession>A0A915LBS8</accession>
<feature type="transmembrane region" description="Helical" evidence="1">
    <location>
        <begin position="44"/>
        <end position="62"/>
    </location>
</feature>
<evidence type="ECO:0000256" key="1">
    <source>
        <dbReference type="SAM" id="Phobius"/>
    </source>
</evidence>
<sequence>MIIWSLELLFYGAQFLETDNTVLIVCTFTMVTGLYSFYILCCKWLFFGLSSIIFYFIAILFVKTRQNKIFVVTGMTTTPSSLEKKLQSFVIYSNEHNSTIDVGIRLHHFDVDHRGARTRYSSNILLNKKSENFDIDNNFLE</sequence>
<name>A0A915LBS8_ROMCU</name>